<sequence>MDASKAAARGLNDIENFLYRQAHLEAAHRRVADFTARTEGLTDGQKRDIERWYLEEQKYVAGMVTDHIAARISVVEGQHHIRFGRWLRGTLIAMVLVTVAMTTVCVAVILGTSG</sequence>
<protein>
    <submittedName>
        <fullName evidence="2">Uncharacterized protein</fullName>
    </submittedName>
</protein>
<gene>
    <name evidence="2" type="ORF">SO3561_00635</name>
</gene>
<feature type="transmembrane region" description="Helical" evidence="1">
    <location>
        <begin position="91"/>
        <end position="111"/>
    </location>
</feature>
<name>A0A250V4N5_STROL</name>
<evidence type="ECO:0000256" key="1">
    <source>
        <dbReference type="SAM" id="Phobius"/>
    </source>
</evidence>
<proteinExistence type="predicted"/>
<dbReference type="Proteomes" id="UP000217446">
    <property type="component" value="Unassembled WGS sequence"/>
</dbReference>
<evidence type="ECO:0000313" key="2">
    <source>
        <dbReference type="EMBL" id="GAX49147.1"/>
    </source>
</evidence>
<evidence type="ECO:0000313" key="3">
    <source>
        <dbReference type="Proteomes" id="UP000217446"/>
    </source>
</evidence>
<dbReference type="EMBL" id="BDQI01000001">
    <property type="protein sequence ID" value="GAX49147.1"/>
    <property type="molecule type" value="Genomic_DNA"/>
</dbReference>
<organism evidence="2 3">
    <name type="scientific">Streptomyces olivochromogenes</name>
    <dbReference type="NCBI Taxonomy" id="1963"/>
    <lineage>
        <taxon>Bacteria</taxon>
        <taxon>Bacillati</taxon>
        <taxon>Actinomycetota</taxon>
        <taxon>Actinomycetes</taxon>
        <taxon>Kitasatosporales</taxon>
        <taxon>Streptomycetaceae</taxon>
        <taxon>Streptomyces</taxon>
    </lineage>
</organism>
<keyword evidence="3" id="KW-1185">Reference proteome</keyword>
<dbReference type="RefSeq" id="WP_067361077.1">
    <property type="nucleotide sequence ID" value="NZ_BDQI01000001.1"/>
</dbReference>
<keyword evidence="1" id="KW-0812">Transmembrane</keyword>
<accession>A0A250V4N5</accession>
<comment type="caution">
    <text evidence="2">The sequence shown here is derived from an EMBL/GenBank/DDBJ whole genome shotgun (WGS) entry which is preliminary data.</text>
</comment>
<reference evidence="3" key="1">
    <citation type="submission" date="2017-05" db="EMBL/GenBank/DDBJ databases">
        <title>Streptomyces olivochromogenes NBRC 3561 whole genome shotgun sequence.</title>
        <authorList>
            <person name="Dohra H."/>
            <person name="Kodani S."/>
        </authorList>
    </citation>
    <scope>NUCLEOTIDE SEQUENCE [LARGE SCALE GENOMIC DNA]</scope>
    <source>
        <strain evidence="3">NBRC 3561</strain>
    </source>
</reference>
<keyword evidence="1" id="KW-0472">Membrane</keyword>
<keyword evidence="1" id="KW-1133">Transmembrane helix</keyword>
<dbReference type="AlphaFoldDB" id="A0A250V4N5"/>
<dbReference type="STRING" id="1963.AQJ27_02815"/>